<dbReference type="Proteomes" id="UP000249451">
    <property type="component" value="Unassembled WGS sequence"/>
</dbReference>
<gene>
    <name evidence="3" type="ORF">DI609_11835</name>
</gene>
<feature type="domain" description="DUF3322" evidence="2">
    <location>
        <begin position="4"/>
        <end position="182"/>
    </location>
</feature>
<sequence length="371" mass="41907">MKTPDQVRQRAAVFYSRNHRSWLAGEFKTLTINLDPPTGRAAERDDGAAVRAWVAQWNRSSITAEWEDKKLSYLGTYSLPRRVVLSDADTAARVAGKLDHWQRLQAVLDRFCMELGESVRPELIRHLSSWEDWGDVTVEQFIAVVRWVHEHEVSDFYIRELPIFGVDSKWFEAHRAVVEAVVGPLNFKSKPQLVEVRSLDPALDISGMRYLACPVAELGETPGERVLIVENHQSFLALPDLPATVAIFGGGLNAARIVQQIPSLGEIDVLYWGDLDSYGFYILELVRRYVPHARSVLMDLDTVRDHVDLAVEEPQPSRFDPELLSYGERLALDYLRGRSAGGCLRIEQERILFDYAQQQLCHAVSPNGAGA</sequence>
<organism evidence="3 4">
    <name type="scientific">Corynebacterium urealyticum</name>
    <dbReference type="NCBI Taxonomy" id="43771"/>
    <lineage>
        <taxon>Bacteria</taxon>
        <taxon>Bacillati</taxon>
        <taxon>Actinomycetota</taxon>
        <taxon>Actinomycetes</taxon>
        <taxon>Mycobacteriales</taxon>
        <taxon>Corynebacteriaceae</taxon>
        <taxon>Corynebacterium</taxon>
    </lineage>
</organism>
<dbReference type="InterPro" id="IPR024534">
    <property type="entry name" value="JetD_C"/>
</dbReference>
<reference evidence="3 4" key="1">
    <citation type="submission" date="2017-11" db="EMBL/GenBank/DDBJ databases">
        <title>Infants hospitalized years apart are colonized by the same room-sourced microbial strains.</title>
        <authorList>
            <person name="Brooks B."/>
            <person name="Olm M.R."/>
            <person name="Firek B.A."/>
            <person name="Baker R."/>
            <person name="Thomas B.C."/>
            <person name="Morowitz M.J."/>
            <person name="Banfield J.F."/>
        </authorList>
    </citation>
    <scope>NUCLEOTIDE SEQUENCE [LARGE SCALE GENOMIC DNA]</scope>
    <source>
        <strain evidence="3">S2_012_000_R3_87</strain>
    </source>
</reference>
<evidence type="ECO:0000313" key="3">
    <source>
        <dbReference type="EMBL" id="PZO97974.1"/>
    </source>
</evidence>
<dbReference type="AlphaFoldDB" id="A0A2W5ATY1"/>
<evidence type="ECO:0000313" key="4">
    <source>
        <dbReference type="Proteomes" id="UP000249451"/>
    </source>
</evidence>
<dbReference type="Pfam" id="PF09983">
    <property type="entry name" value="JetD_C"/>
    <property type="match status" value="1"/>
</dbReference>
<comment type="caution">
    <text evidence="3">The sequence shown here is derived from an EMBL/GenBank/DDBJ whole genome shotgun (WGS) entry which is preliminary data.</text>
</comment>
<dbReference type="InterPro" id="IPR024537">
    <property type="entry name" value="DUF3322"/>
</dbReference>
<dbReference type="EMBL" id="QFNY01000340">
    <property type="protein sequence ID" value="PZO97974.1"/>
    <property type="molecule type" value="Genomic_DNA"/>
</dbReference>
<evidence type="ECO:0008006" key="5">
    <source>
        <dbReference type="Google" id="ProtNLM"/>
    </source>
</evidence>
<evidence type="ECO:0000259" key="1">
    <source>
        <dbReference type="Pfam" id="PF09983"/>
    </source>
</evidence>
<dbReference type="InterPro" id="IPR014544">
    <property type="entry name" value="UCP028408"/>
</dbReference>
<dbReference type="PIRSF" id="PIRSF028408">
    <property type="entry name" value="UCP028408"/>
    <property type="match status" value="1"/>
</dbReference>
<protein>
    <recommendedName>
        <fullName evidence="5">Wadjet protein JetD C-terminal domain-containing protein</fullName>
    </recommendedName>
</protein>
<feature type="domain" description="Wadjet protein JetD C-terminal" evidence="1">
    <location>
        <begin position="188"/>
        <end position="359"/>
    </location>
</feature>
<evidence type="ECO:0000259" key="2">
    <source>
        <dbReference type="Pfam" id="PF11795"/>
    </source>
</evidence>
<accession>A0A2W5ATY1</accession>
<proteinExistence type="predicted"/>
<dbReference type="Pfam" id="PF11795">
    <property type="entry name" value="DUF3322"/>
    <property type="match status" value="1"/>
</dbReference>
<name>A0A2W5ATY1_9CORY</name>